<proteinExistence type="predicted"/>
<evidence type="ECO:0000313" key="10">
    <source>
        <dbReference type="Proteomes" id="UP000017813"/>
    </source>
</evidence>
<dbReference type="Gene3D" id="1.20.120.10">
    <property type="entry name" value="Cytochrome c/b562"/>
    <property type="match status" value="1"/>
</dbReference>
<dbReference type="InterPro" id="IPR010980">
    <property type="entry name" value="Cyt_c/b562"/>
</dbReference>
<feature type="binding site" description="covalent" evidence="7">
    <location>
        <position position="143"/>
    </location>
    <ligand>
        <name>heme c</name>
        <dbReference type="ChEBI" id="CHEBI:61717"/>
    </ligand>
</feature>
<evidence type="ECO:0000313" key="9">
    <source>
        <dbReference type="EMBL" id="EFG30952.2"/>
    </source>
</evidence>
<keyword evidence="3 6" id="KW-0479">Metal-binding</keyword>
<dbReference type="Pfam" id="PF01322">
    <property type="entry name" value="Cytochrom_C_2"/>
    <property type="match status" value="1"/>
</dbReference>
<dbReference type="STRING" id="641147.HMPREF9021_01180"/>
<dbReference type="GO" id="GO:0009055">
    <property type="term" value="F:electron transfer activity"/>
    <property type="evidence" value="ECO:0007669"/>
    <property type="project" value="InterPro"/>
</dbReference>
<comment type="caution">
    <text evidence="9">The sequence shown here is derived from an EMBL/GenBank/DDBJ whole genome shotgun (WGS) entry which is preliminary data.</text>
</comment>
<evidence type="ECO:0000256" key="3">
    <source>
        <dbReference type="ARBA" id="ARBA00022723"/>
    </source>
</evidence>
<dbReference type="EMBL" id="ADCY02000024">
    <property type="protein sequence ID" value="EFG30952.2"/>
    <property type="molecule type" value="Genomic_DNA"/>
</dbReference>
<dbReference type="KEGG" id="smur:BWP33_04500"/>
<dbReference type="Proteomes" id="UP000017813">
    <property type="component" value="Unassembled WGS sequence"/>
</dbReference>
<reference evidence="9 10" key="2">
    <citation type="submission" date="2011-10" db="EMBL/GenBank/DDBJ databases">
        <title>The Genome Sequence of Simonsiella muelleri ATCC 29453.</title>
        <authorList>
            <consortium name="The Broad Institute Genome Sequencing Platform"/>
            <consortium name="The Broad Institute Genome Sequencing Center for Infectious Disease"/>
            <person name="Earl A."/>
            <person name="Ward D."/>
            <person name="Feldgarden M."/>
            <person name="Gevers D."/>
            <person name="Izard J."/>
            <person name="Baranova O.V."/>
            <person name="Blanton J.M."/>
            <person name="Tanner A.C."/>
            <person name="Dewhirst F."/>
            <person name="Young S.K."/>
            <person name="Zeng Q."/>
            <person name="Gargeya S."/>
            <person name="Fitzgerald M."/>
            <person name="Haas B."/>
            <person name="Abouelleil A."/>
            <person name="Alvarado L."/>
            <person name="Arachchi H.M."/>
            <person name="Berlin A."/>
            <person name="Brown A."/>
            <person name="Chapman S.B."/>
            <person name="Chen Z."/>
            <person name="Dunbar C."/>
            <person name="Freedman E."/>
            <person name="Gearin G."/>
            <person name="Goldberg J."/>
            <person name="Griggs A."/>
            <person name="Gujja S."/>
            <person name="Heiman D."/>
            <person name="Howarth C."/>
            <person name="Larson L."/>
            <person name="Lui A."/>
            <person name="MacDonald P.J.P."/>
            <person name="Montmayeur A."/>
            <person name="Murphy C."/>
            <person name="Neiman D."/>
            <person name="Pearson M."/>
            <person name="Priest M."/>
            <person name="Roberts A."/>
            <person name="Saif S."/>
            <person name="Shea T."/>
            <person name="Shenoy N."/>
            <person name="Sisk P."/>
            <person name="Stolte C."/>
            <person name="Sykes S."/>
            <person name="Wortman J."/>
            <person name="Nusbaum C."/>
            <person name="Birren B."/>
        </authorList>
    </citation>
    <scope>NUCLEOTIDE SEQUENCE [LARGE SCALE GENOMIC DNA]</scope>
    <source>
        <strain evidence="9 10">ATCC 29453</strain>
    </source>
</reference>
<evidence type="ECO:0000256" key="1">
    <source>
        <dbReference type="ARBA" id="ARBA00022448"/>
    </source>
</evidence>
<dbReference type="GO" id="GO:0042597">
    <property type="term" value="C:periplasmic space"/>
    <property type="evidence" value="ECO:0007669"/>
    <property type="project" value="InterPro"/>
</dbReference>
<protein>
    <recommendedName>
        <fullName evidence="11">Cytochrome c</fullName>
    </recommendedName>
</protein>
<evidence type="ECO:0000256" key="4">
    <source>
        <dbReference type="ARBA" id="ARBA00022982"/>
    </source>
</evidence>
<feature type="signal peptide" evidence="8">
    <location>
        <begin position="1"/>
        <end position="20"/>
    </location>
</feature>
<keyword evidence="2 7" id="KW-0349">Heme</keyword>
<keyword evidence="4" id="KW-0249">Electron transport</keyword>
<gene>
    <name evidence="9" type="ORF">HMPREF9021_01180</name>
</gene>
<accession>V9HL95</accession>
<dbReference type="eggNOG" id="COG3909">
    <property type="taxonomic scope" value="Bacteria"/>
</dbReference>
<evidence type="ECO:0000256" key="8">
    <source>
        <dbReference type="SAM" id="SignalP"/>
    </source>
</evidence>
<sequence length="151" mass="16232">MNKITLLILTALLAACSSGAGGEQGGAKGNISDSRTTAFKSFMPTFSDMRKMANGDMAFEPEAFKAKAAQFAKEAREPFEYFQNDPNGNGDALPVIWQKPAEFKAQQDKFFAAVDKLNTVAQTGKLDDIKVAVGDVGANCKACHESFRVAK</sequence>
<dbReference type="InterPro" id="IPR002321">
    <property type="entry name" value="Cyt_c_II"/>
</dbReference>
<dbReference type="GO" id="GO:0020037">
    <property type="term" value="F:heme binding"/>
    <property type="evidence" value="ECO:0007669"/>
    <property type="project" value="InterPro"/>
</dbReference>
<reference evidence="9 10" key="1">
    <citation type="submission" date="2010-03" db="EMBL/GenBank/DDBJ databases">
        <authorList>
            <consortium name="The Broad Institute Genome Sequencing Platform"/>
            <person name="Ward D."/>
            <person name="Earl A."/>
            <person name="Feldgarden M."/>
            <person name="Gevers D."/>
            <person name="Young S."/>
            <person name="Zeng Q."/>
            <person name="Koehrsen M."/>
            <person name="Alvarado L."/>
            <person name="Berlin A.M."/>
            <person name="Borenstein D."/>
            <person name="Chapman S.B."/>
            <person name="Chen Z."/>
            <person name="Engels R."/>
            <person name="Freedman E."/>
            <person name="Gellesch M."/>
            <person name="Goldberg J."/>
            <person name="Griggs A."/>
            <person name="Gujja S."/>
            <person name="Heilman E.R."/>
            <person name="Heiman D.I."/>
            <person name="Hepburn T.A."/>
            <person name="Howarth C."/>
            <person name="Jen D."/>
            <person name="Larson L."/>
            <person name="Mehta T."/>
            <person name="Park D."/>
            <person name="Pearson M."/>
            <person name="Richards J."/>
            <person name="Roberts A."/>
            <person name="Saif S."/>
            <person name="Shea T.D."/>
            <person name="Shenoy N."/>
            <person name="Sisk P."/>
            <person name="Stolte C."/>
            <person name="Sykes S.N."/>
            <person name="Walk T."/>
            <person name="White J."/>
            <person name="Yandava C."/>
            <person name="Izard J."/>
            <person name="Baranova O.V."/>
            <person name="Blanton J.M."/>
            <person name="Tanner A.C."/>
            <person name="Dewhirst F."/>
            <person name="Haas B."/>
            <person name="Nusbaum C."/>
            <person name="Birren B."/>
        </authorList>
    </citation>
    <scope>NUCLEOTIDE SEQUENCE [LARGE SCALE GENOMIC DNA]</scope>
    <source>
        <strain evidence="9 10">ATCC 29453</strain>
    </source>
</reference>
<evidence type="ECO:0000256" key="5">
    <source>
        <dbReference type="ARBA" id="ARBA00023004"/>
    </source>
</evidence>
<dbReference type="GO" id="GO:0022900">
    <property type="term" value="P:electron transport chain"/>
    <property type="evidence" value="ECO:0007669"/>
    <property type="project" value="InterPro"/>
</dbReference>
<organism evidence="9 10">
    <name type="scientific">Simonsiella muelleri ATCC 29453</name>
    <dbReference type="NCBI Taxonomy" id="641147"/>
    <lineage>
        <taxon>Bacteria</taxon>
        <taxon>Pseudomonadati</taxon>
        <taxon>Pseudomonadota</taxon>
        <taxon>Betaproteobacteria</taxon>
        <taxon>Neisseriales</taxon>
        <taxon>Neisseriaceae</taxon>
        <taxon>Simonsiella</taxon>
    </lineage>
</organism>
<dbReference type="PROSITE" id="PS51257">
    <property type="entry name" value="PROKAR_LIPOPROTEIN"/>
    <property type="match status" value="1"/>
</dbReference>
<evidence type="ECO:0008006" key="11">
    <source>
        <dbReference type="Google" id="ProtNLM"/>
    </source>
</evidence>
<keyword evidence="8" id="KW-0732">Signal</keyword>
<keyword evidence="1" id="KW-0813">Transport</keyword>
<evidence type="ECO:0000256" key="2">
    <source>
        <dbReference type="ARBA" id="ARBA00022617"/>
    </source>
</evidence>
<dbReference type="RefSeq" id="WP_002641750.1">
    <property type="nucleotide sequence ID" value="NZ_CP019448.1"/>
</dbReference>
<evidence type="ECO:0000256" key="6">
    <source>
        <dbReference type="PIRSR" id="PIRSR000027-1"/>
    </source>
</evidence>
<dbReference type="SUPFAM" id="SSF47175">
    <property type="entry name" value="Cytochromes"/>
    <property type="match status" value="1"/>
</dbReference>
<dbReference type="HOGENOM" id="CLU_106713_4_0_4"/>
<keyword evidence="10" id="KW-1185">Reference proteome</keyword>
<dbReference type="OrthoDB" id="5520910at2"/>
<feature type="binding site" description="axial binding residue" evidence="6">
    <location>
        <position position="144"/>
    </location>
    <ligand>
        <name>heme c</name>
        <dbReference type="ChEBI" id="CHEBI:61717"/>
    </ligand>
    <ligandPart>
        <name>Fe</name>
        <dbReference type="ChEBI" id="CHEBI:18248"/>
    </ligandPart>
</feature>
<evidence type="ECO:0000256" key="7">
    <source>
        <dbReference type="PIRSR" id="PIRSR000027-2"/>
    </source>
</evidence>
<dbReference type="GO" id="GO:0005506">
    <property type="term" value="F:iron ion binding"/>
    <property type="evidence" value="ECO:0007669"/>
    <property type="project" value="InterPro"/>
</dbReference>
<dbReference type="PROSITE" id="PS51009">
    <property type="entry name" value="CYTCII"/>
    <property type="match status" value="1"/>
</dbReference>
<dbReference type="AlphaFoldDB" id="V9HL95"/>
<feature type="binding site" description="covalent" evidence="7">
    <location>
        <position position="140"/>
    </location>
    <ligand>
        <name>heme c</name>
        <dbReference type="ChEBI" id="CHEBI:61717"/>
    </ligand>
</feature>
<name>V9HL95_9NEIS</name>
<feature type="chain" id="PRO_5030178970" description="Cytochrome c" evidence="8">
    <location>
        <begin position="21"/>
        <end position="151"/>
    </location>
</feature>
<dbReference type="PIRSF" id="PIRSF000027">
    <property type="entry name" value="Cytc_c_prime"/>
    <property type="match status" value="1"/>
</dbReference>
<dbReference type="InterPro" id="IPR012127">
    <property type="entry name" value="Cyt_c_prime"/>
</dbReference>
<comment type="PTM">
    <text evidence="7">Binds 1 heme group per subunit.</text>
</comment>
<keyword evidence="5 6" id="KW-0408">Iron</keyword>